<dbReference type="AlphaFoldDB" id="A0A8H7J4K8"/>
<proteinExistence type="predicted"/>
<evidence type="ECO:0000313" key="3">
    <source>
        <dbReference type="Proteomes" id="UP000651452"/>
    </source>
</evidence>
<evidence type="ECO:0000313" key="2">
    <source>
        <dbReference type="EMBL" id="KAF9696132.1"/>
    </source>
</evidence>
<reference evidence="2" key="1">
    <citation type="submission" date="2018-12" db="EMBL/GenBank/DDBJ databases">
        <authorList>
            <person name="Syme R.A."/>
            <person name="Farfan-Caceres L."/>
            <person name="Lichtenzveig J."/>
        </authorList>
    </citation>
    <scope>NUCLEOTIDE SEQUENCE</scope>
    <source>
        <strain evidence="2">Al4</strain>
    </source>
</reference>
<evidence type="ECO:0000256" key="1">
    <source>
        <dbReference type="SAM" id="MobiDB-lite"/>
    </source>
</evidence>
<reference evidence="2" key="2">
    <citation type="submission" date="2020-09" db="EMBL/GenBank/DDBJ databases">
        <title>Reference genome assembly for Australian Ascochyta lentis isolate Al4.</title>
        <authorList>
            <person name="Lee R.C."/>
            <person name="Farfan-Caceres L.M."/>
            <person name="Debler J.W."/>
            <person name="Williams A.H."/>
            <person name="Henares B.M."/>
        </authorList>
    </citation>
    <scope>NUCLEOTIDE SEQUENCE</scope>
    <source>
        <strain evidence="2">Al4</strain>
    </source>
</reference>
<keyword evidence="3" id="KW-1185">Reference proteome</keyword>
<dbReference type="OrthoDB" id="10661788at2759"/>
<dbReference type="EMBL" id="RZGK01000010">
    <property type="protein sequence ID" value="KAF9696132.1"/>
    <property type="molecule type" value="Genomic_DNA"/>
</dbReference>
<name>A0A8H7J4K8_9PLEO</name>
<accession>A0A8H7J4K8</accession>
<dbReference type="Proteomes" id="UP000651452">
    <property type="component" value="Unassembled WGS sequence"/>
</dbReference>
<feature type="region of interest" description="Disordered" evidence="1">
    <location>
        <begin position="1"/>
        <end position="70"/>
    </location>
</feature>
<comment type="caution">
    <text evidence="2">The sequence shown here is derived from an EMBL/GenBank/DDBJ whole genome shotgun (WGS) entry which is preliminary data.</text>
</comment>
<feature type="compositionally biased region" description="Low complexity" evidence="1">
    <location>
        <begin position="11"/>
        <end position="22"/>
    </location>
</feature>
<sequence length="266" mass="28447">MTQLVDDSEEAASAAKTESTSAPGRETGSDGTGRARMTGIDGVAGPDASASKFQSMAGLPMGHGTPREERAANDVDDQAWMDSYGQGCLLHCGGGAVSIILGTATACIILSGAWLAGRAAQSLDEATVRSMMLSGNTETRQRMGVAGNPGANRTHVQQRRAPDWLCRARRLRAKNAPRLVRRRLACLRLPRADWPPPFLPELTATPLWVSSPICAELWTTCCGTNIERRNTVPLSQYTGTCYTTARRALVSPPTSPAPPLDIAFRR</sequence>
<feature type="compositionally biased region" description="Acidic residues" evidence="1">
    <location>
        <begin position="1"/>
        <end position="10"/>
    </location>
</feature>
<gene>
    <name evidence="2" type="ORF">EKO04_005912</name>
</gene>
<protein>
    <submittedName>
        <fullName evidence="2">Uncharacterized protein</fullName>
    </submittedName>
</protein>
<organism evidence="2 3">
    <name type="scientific">Ascochyta lentis</name>
    <dbReference type="NCBI Taxonomy" id="205686"/>
    <lineage>
        <taxon>Eukaryota</taxon>
        <taxon>Fungi</taxon>
        <taxon>Dikarya</taxon>
        <taxon>Ascomycota</taxon>
        <taxon>Pezizomycotina</taxon>
        <taxon>Dothideomycetes</taxon>
        <taxon>Pleosporomycetidae</taxon>
        <taxon>Pleosporales</taxon>
        <taxon>Pleosporineae</taxon>
        <taxon>Didymellaceae</taxon>
        <taxon>Ascochyta</taxon>
    </lineage>
</organism>